<reference evidence="1" key="1">
    <citation type="submission" date="2016-05" db="EMBL/GenBank/DDBJ databases">
        <authorList>
            <person name="Lavstsen T."/>
            <person name="Jespersen J.S."/>
        </authorList>
    </citation>
    <scope>NUCLEOTIDE SEQUENCE</scope>
    <source>
        <tissue evidence="1">Brain</tissue>
    </source>
</reference>
<keyword evidence="1" id="KW-0547">Nucleotide-binding</keyword>
<gene>
    <name evidence="1" type="primary">HEL_DR4</name>
</gene>
<keyword evidence="1" id="KW-0067">ATP-binding</keyword>
<sequence length="146" mass="17159">FSLNDISDHLPIFLYFDISNGIKESRCQRKSGKETYKRLRTDDLIAAFKEELMSQDWDEVYRKILNENNNLKGVWDILNKLRNGGTKKILYPEYFTDNQSDIYDEIKVVNRMNEYFVNVGPELAANIPSQKRQTISEPLIKTNYTP</sequence>
<dbReference type="AlphaFoldDB" id="A0A1A8E2V0"/>
<protein>
    <submittedName>
        <fullName evidence="1">Helentron 4 helitron-like transposon replicase/helicase/endonuclease</fullName>
    </submittedName>
</protein>
<accession>A0A1A8E2V0</accession>
<feature type="non-terminal residue" evidence="1">
    <location>
        <position position="146"/>
    </location>
</feature>
<proteinExistence type="predicted"/>
<keyword evidence="1" id="KW-0540">Nuclease</keyword>
<keyword evidence="1" id="KW-0347">Helicase</keyword>
<dbReference type="GO" id="GO:0004519">
    <property type="term" value="F:endonuclease activity"/>
    <property type="evidence" value="ECO:0007669"/>
    <property type="project" value="UniProtKB-KW"/>
</dbReference>
<name>A0A1A8E2V0_NOTKA</name>
<dbReference type="EMBL" id="HAEA01011336">
    <property type="protein sequence ID" value="SBQ39816.1"/>
    <property type="molecule type" value="Transcribed_RNA"/>
</dbReference>
<reference evidence="1" key="2">
    <citation type="submission" date="2016-06" db="EMBL/GenBank/DDBJ databases">
        <title>The genome of a short-lived fish provides insights into sex chromosome evolution and the genetic control of aging.</title>
        <authorList>
            <person name="Reichwald K."/>
            <person name="Felder M."/>
            <person name="Petzold A."/>
            <person name="Koch P."/>
            <person name="Groth M."/>
            <person name="Platzer M."/>
        </authorList>
    </citation>
    <scope>NUCLEOTIDE SEQUENCE</scope>
    <source>
        <tissue evidence="1">Brain</tissue>
    </source>
</reference>
<keyword evidence="1" id="KW-0255">Endonuclease</keyword>
<keyword evidence="1" id="KW-0378">Hydrolase</keyword>
<organism evidence="1">
    <name type="scientific">Nothobranchius kadleci</name>
    <name type="common">African annual killifish</name>
    <dbReference type="NCBI Taxonomy" id="1051664"/>
    <lineage>
        <taxon>Eukaryota</taxon>
        <taxon>Metazoa</taxon>
        <taxon>Chordata</taxon>
        <taxon>Craniata</taxon>
        <taxon>Vertebrata</taxon>
        <taxon>Euteleostomi</taxon>
        <taxon>Actinopterygii</taxon>
        <taxon>Neopterygii</taxon>
        <taxon>Teleostei</taxon>
        <taxon>Neoteleostei</taxon>
        <taxon>Acanthomorphata</taxon>
        <taxon>Ovalentaria</taxon>
        <taxon>Atherinomorphae</taxon>
        <taxon>Cyprinodontiformes</taxon>
        <taxon>Nothobranchiidae</taxon>
        <taxon>Nothobranchius</taxon>
    </lineage>
</organism>
<dbReference type="GO" id="GO:0004386">
    <property type="term" value="F:helicase activity"/>
    <property type="evidence" value="ECO:0007669"/>
    <property type="project" value="UniProtKB-KW"/>
</dbReference>
<feature type="non-terminal residue" evidence="1">
    <location>
        <position position="1"/>
    </location>
</feature>
<evidence type="ECO:0000313" key="1">
    <source>
        <dbReference type="EMBL" id="SBQ39816.1"/>
    </source>
</evidence>